<dbReference type="PANTHER" id="PTHR10681">
    <property type="entry name" value="THIOREDOXIN PEROXIDASE"/>
    <property type="match status" value="1"/>
</dbReference>
<dbReference type="InterPro" id="IPR050217">
    <property type="entry name" value="Peroxiredoxin"/>
</dbReference>
<organism evidence="7 8">
    <name type="scientific">Chitinasiproducens palmae</name>
    <dbReference type="NCBI Taxonomy" id="1770053"/>
    <lineage>
        <taxon>Bacteria</taxon>
        <taxon>Pseudomonadati</taxon>
        <taxon>Pseudomonadota</taxon>
        <taxon>Betaproteobacteria</taxon>
        <taxon>Burkholderiales</taxon>
        <taxon>Burkholderiaceae</taxon>
        <taxon>Chitinasiproducens</taxon>
    </lineage>
</organism>
<dbReference type="InterPro" id="IPR013766">
    <property type="entry name" value="Thioredoxin_domain"/>
</dbReference>
<name>A0A1H2PS47_9BURK</name>
<dbReference type="AlphaFoldDB" id="A0A1H2PS47"/>
<evidence type="ECO:0000313" key="7">
    <source>
        <dbReference type="EMBL" id="SDV48967.1"/>
    </source>
</evidence>
<dbReference type="EMBL" id="FNLO01000006">
    <property type="protein sequence ID" value="SDV48967.1"/>
    <property type="molecule type" value="Genomic_DNA"/>
</dbReference>
<dbReference type="Gene3D" id="3.40.30.10">
    <property type="entry name" value="Glutaredoxin"/>
    <property type="match status" value="1"/>
</dbReference>
<sequence>MGPVASRDYRGRWLLFFSHPADFTPVCTSELIAFAKAAPRFEALNCALLALSIDGLYSHLAWLHSIKANFDIDIPFPVVEDPSMAIARAYGMLPPRAVSSSTVRGMFLIDPEGIVKAITWYPISTGRSVEEALRLVQAVSMTYQEALYAPADWQPGAPGVVAPPKTIADATQRKDEDGAADWYYQTRPTRIAPADATAVGGHAAAARTGARGRHREGK</sequence>
<accession>A0A1H2PS47</accession>
<evidence type="ECO:0000313" key="8">
    <source>
        <dbReference type="Proteomes" id="UP000243719"/>
    </source>
</evidence>
<dbReference type="GO" id="GO:0006979">
    <property type="term" value="P:response to oxidative stress"/>
    <property type="evidence" value="ECO:0007669"/>
    <property type="project" value="TreeGrafter"/>
</dbReference>
<dbReference type="GO" id="GO:0005829">
    <property type="term" value="C:cytosol"/>
    <property type="evidence" value="ECO:0007669"/>
    <property type="project" value="TreeGrafter"/>
</dbReference>
<dbReference type="InterPro" id="IPR036249">
    <property type="entry name" value="Thioredoxin-like_sf"/>
</dbReference>
<keyword evidence="8" id="KW-1185">Reference proteome</keyword>
<feature type="region of interest" description="Disordered" evidence="5">
    <location>
        <begin position="194"/>
        <end position="218"/>
    </location>
</feature>
<protein>
    <recommendedName>
        <fullName evidence="3">Thioredoxin peroxidase</fullName>
    </recommendedName>
</protein>
<evidence type="ECO:0000256" key="4">
    <source>
        <dbReference type="ARBA" id="ARBA00037420"/>
    </source>
</evidence>
<dbReference type="STRING" id="1770053.SAMN05216551_106212"/>
<dbReference type="GO" id="GO:0045454">
    <property type="term" value="P:cell redox homeostasis"/>
    <property type="evidence" value="ECO:0007669"/>
    <property type="project" value="TreeGrafter"/>
</dbReference>
<evidence type="ECO:0000256" key="5">
    <source>
        <dbReference type="SAM" id="MobiDB-lite"/>
    </source>
</evidence>
<dbReference type="InterPro" id="IPR000866">
    <property type="entry name" value="AhpC/TSA"/>
</dbReference>
<evidence type="ECO:0000259" key="6">
    <source>
        <dbReference type="PROSITE" id="PS51352"/>
    </source>
</evidence>
<dbReference type="GO" id="GO:0033554">
    <property type="term" value="P:cellular response to stress"/>
    <property type="evidence" value="ECO:0007669"/>
    <property type="project" value="TreeGrafter"/>
</dbReference>
<keyword evidence="2" id="KW-0560">Oxidoreductase</keyword>
<evidence type="ECO:0000256" key="3">
    <source>
        <dbReference type="ARBA" id="ARBA00032824"/>
    </source>
</evidence>
<evidence type="ECO:0000256" key="2">
    <source>
        <dbReference type="ARBA" id="ARBA00023002"/>
    </source>
</evidence>
<dbReference type="GO" id="GO:0008379">
    <property type="term" value="F:thioredoxin peroxidase activity"/>
    <property type="evidence" value="ECO:0007669"/>
    <property type="project" value="TreeGrafter"/>
</dbReference>
<dbReference type="PROSITE" id="PS51352">
    <property type="entry name" value="THIOREDOXIN_2"/>
    <property type="match status" value="1"/>
</dbReference>
<dbReference type="GO" id="GO:0042744">
    <property type="term" value="P:hydrogen peroxide catabolic process"/>
    <property type="evidence" value="ECO:0007669"/>
    <property type="project" value="TreeGrafter"/>
</dbReference>
<dbReference type="SUPFAM" id="SSF52833">
    <property type="entry name" value="Thioredoxin-like"/>
    <property type="match status" value="1"/>
</dbReference>
<dbReference type="Pfam" id="PF00578">
    <property type="entry name" value="AhpC-TSA"/>
    <property type="match status" value="1"/>
</dbReference>
<feature type="domain" description="Thioredoxin" evidence="6">
    <location>
        <begin position="1"/>
        <end position="141"/>
    </location>
</feature>
<evidence type="ECO:0000256" key="1">
    <source>
        <dbReference type="ARBA" id="ARBA00009796"/>
    </source>
</evidence>
<dbReference type="Proteomes" id="UP000243719">
    <property type="component" value="Unassembled WGS sequence"/>
</dbReference>
<proteinExistence type="inferred from homology"/>
<feature type="compositionally biased region" description="Low complexity" evidence="5">
    <location>
        <begin position="194"/>
        <end position="209"/>
    </location>
</feature>
<comment type="function">
    <text evidence="4">Thiol-specific peroxidase that catalyzes the reduction of hydrogen peroxide and organic hydroperoxides to water and alcohols, respectively. Plays a role in cell protection against oxidative stress by detoxifying peroxides.</text>
</comment>
<dbReference type="PANTHER" id="PTHR10681:SF128">
    <property type="entry name" value="THIOREDOXIN-DEPENDENT PEROXIDE REDUCTASE, MITOCHONDRIAL"/>
    <property type="match status" value="1"/>
</dbReference>
<comment type="similarity">
    <text evidence="1">Belongs to the peroxiredoxin family. AhpC/Prx1 subfamily.</text>
</comment>
<reference evidence="8" key="1">
    <citation type="submission" date="2016-09" db="EMBL/GenBank/DDBJ databases">
        <authorList>
            <person name="Varghese N."/>
            <person name="Submissions S."/>
        </authorList>
    </citation>
    <scope>NUCLEOTIDE SEQUENCE [LARGE SCALE GENOMIC DNA]</scope>
    <source>
        <strain evidence="8">JS23</strain>
    </source>
</reference>
<gene>
    <name evidence="7" type="ORF">SAMN05216551_106212</name>
</gene>
<dbReference type="NCBIfam" id="NF009668">
    <property type="entry name" value="PRK13189.1"/>
    <property type="match status" value="1"/>
</dbReference>